<dbReference type="RefSeq" id="WP_397557810.1">
    <property type="nucleotide sequence ID" value="NZ_JBIQWL010000009.1"/>
</dbReference>
<gene>
    <name evidence="2" type="ORF">ACH3VR_18585</name>
</gene>
<keyword evidence="1" id="KW-0472">Membrane</keyword>
<reference evidence="2 3" key="1">
    <citation type="submission" date="2024-09" db="EMBL/GenBank/DDBJ databases">
        <authorList>
            <person name="Pan X."/>
        </authorList>
    </citation>
    <scope>NUCLEOTIDE SEQUENCE [LARGE SCALE GENOMIC DNA]</scope>
    <source>
        <strain evidence="2 3">B2969</strain>
    </source>
</reference>
<keyword evidence="1" id="KW-1133">Transmembrane helix</keyword>
<sequence length="98" mass="11200">MSASLATLAVATHFVGPWAFGWWFLLIPLFWILLFVLLFAIFGRRWRRAAAENGYGPYGRRNPARQAEATLAERFANGDIDEVEYRARLEVIRANADL</sequence>
<evidence type="ECO:0000313" key="3">
    <source>
        <dbReference type="Proteomes" id="UP001610861"/>
    </source>
</evidence>
<protein>
    <submittedName>
        <fullName evidence="2">SHOCT domain-containing protein</fullName>
    </submittedName>
</protein>
<dbReference type="Proteomes" id="UP001610861">
    <property type="component" value="Unassembled WGS sequence"/>
</dbReference>
<keyword evidence="1" id="KW-0812">Transmembrane</keyword>
<comment type="caution">
    <text evidence="2">The sequence shown here is derived from an EMBL/GenBank/DDBJ whole genome shotgun (WGS) entry which is preliminary data.</text>
</comment>
<proteinExistence type="predicted"/>
<dbReference type="EMBL" id="JBIQWL010000009">
    <property type="protein sequence ID" value="MFH8252380.1"/>
    <property type="molecule type" value="Genomic_DNA"/>
</dbReference>
<evidence type="ECO:0000256" key="1">
    <source>
        <dbReference type="SAM" id="Phobius"/>
    </source>
</evidence>
<evidence type="ECO:0000313" key="2">
    <source>
        <dbReference type="EMBL" id="MFH8252380.1"/>
    </source>
</evidence>
<accession>A0ABW7QBV5</accession>
<name>A0ABW7QBV5_9MICO</name>
<keyword evidence="3" id="KW-1185">Reference proteome</keyword>
<organism evidence="2 3">
    <name type="scientific">Microbacterium alkaliflavum</name>
    <dbReference type="NCBI Taxonomy" id="3248839"/>
    <lineage>
        <taxon>Bacteria</taxon>
        <taxon>Bacillati</taxon>
        <taxon>Actinomycetota</taxon>
        <taxon>Actinomycetes</taxon>
        <taxon>Micrococcales</taxon>
        <taxon>Microbacteriaceae</taxon>
        <taxon>Microbacterium</taxon>
    </lineage>
</organism>
<feature type="transmembrane region" description="Helical" evidence="1">
    <location>
        <begin position="20"/>
        <end position="42"/>
    </location>
</feature>